<gene>
    <name evidence="2" type="ORF">CRHIZ90672A_00012416</name>
</gene>
<reference evidence="2" key="1">
    <citation type="submission" date="2021-10" db="EMBL/GenBank/DDBJ databases">
        <authorList>
            <person name="Piombo E."/>
        </authorList>
    </citation>
    <scope>NUCLEOTIDE SEQUENCE</scope>
</reference>
<evidence type="ECO:0000313" key="3">
    <source>
        <dbReference type="Proteomes" id="UP000696573"/>
    </source>
</evidence>
<keyword evidence="1" id="KW-1133">Transmembrane helix</keyword>
<proteinExistence type="predicted"/>
<organism evidence="2 3">
    <name type="scientific">Clonostachys rhizophaga</name>
    <dbReference type="NCBI Taxonomy" id="160324"/>
    <lineage>
        <taxon>Eukaryota</taxon>
        <taxon>Fungi</taxon>
        <taxon>Dikarya</taxon>
        <taxon>Ascomycota</taxon>
        <taxon>Pezizomycotina</taxon>
        <taxon>Sordariomycetes</taxon>
        <taxon>Hypocreomycetidae</taxon>
        <taxon>Hypocreales</taxon>
        <taxon>Bionectriaceae</taxon>
        <taxon>Clonostachys</taxon>
    </lineage>
</organism>
<feature type="transmembrane region" description="Helical" evidence="1">
    <location>
        <begin position="12"/>
        <end position="32"/>
    </location>
</feature>
<dbReference type="EMBL" id="CABFNQ020000553">
    <property type="protein sequence ID" value="CAH0019264.1"/>
    <property type="molecule type" value="Genomic_DNA"/>
</dbReference>
<name>A0A9N9V9N7_9HYPO</name>
<dbReference type="Proteomes" id="UP000696573">
    <property type="component" value="Unassembled WGS sequence"/>
</dbReference>
<accession>A0A9N9V9N7</accession>
<keyword evidence="3" id="KW-1185">Reference proteome</keyword>
<dbReference type="PROSITE" id="PS51257">
    <property type="entry name" value="PROKAR_LIPOPROTEIN"/>
    <property type="match status" value="1"/>
</dbReference>
<sequence>MVNMTRFTHAATLVVGGAMFIFTAAVLVGFGCSLMDDIRVILCGNCSSNGEGRKGSDKESLNLHLVDVEELLRPSPRPREQGKGTLL</sequence>
<keyword evidence="1" id="KW-0812">Transmembrane</keyword>
<keyword evidence="1" id="KW-0472">Membrane</keyword>
<evidence type="ECO:0000256" key="1">
    <source>
        <dbReference type="SAM" id="Phobius"/>
    </source>
</evidence>
<evidence type="ECO:0000313" key="2">
    <source>
        <dbReference type="EMBL" id="CAH0019264.1"/>
    </source>
</evidence>
<protein>
    <submittedName>
        <fullName evidence="2">Uncharacterized protein</fullName>
    </submittedName>
</protein>
<comment type="caution">
    <text evidence="2">The sequence shown here is derived from an EMBL/GenBank/DDBJ whole genome shotgun (WGS) entry which is preliminary data.</text>
</comment>
<dbReference type="AlphaFoldDB" id="A0A9N9V9N7"/>